<dbReference type="STRING" id="869210.Marky_0407"/>
<dbReference type="eggNOG" id="COG1452">
    <property type="taxonomic scope" value="Bacteria"/>
</dbReference>
<proteinExistence type="predicted"/>
<dbReference type="OrthoDB" id="28677at2"/>
<dbReference type="RefSeq" id="WP_013703214.1">
    <property type="nucleotide sequence ID" value="NC_015387.1"/>
</dbReference>
<reference evidence="1 2" key="1">
    <citation type="journal article" date="2012" name="Stand. Genomic Sci.">
        <title>Complete genome sequence of the aerobic, heterotroph Marinithermus hydrothermalis type strain (T1(T)) from a deep-sea hydrothermal vent chimney.</title>
        <authorList>
            <person name="Copeland A."/>
            <person name="Gu W."/>
            <person name="Yasawong M."/>
            <person name="Lapidus A."/>
            <person name="Lucas S."/>
            <person name="Deshpande S."/>
            <person name="Pagani I."/>
            <person name="Tapia R."/>
            <person name="Cheng J.F."/>
            <person name="Goodwin L.A."/>
            <person name="Pitluck S."/>
            <person name="Liolios K."/>
            <person name="Ivanova N."/>
            <person name="Mavromatis K."/>
            <person name="Mikhailova N."/>
            <person name="Pati A."/>
            <person name="Chen A."/>
            <person name="Palaniappan K."/>
            <person name="Land M."/>
            <person name="Pan C."/>
            <person name="Brambilla E.M."/>
            <person name="Rohde M."/>
            <person name="Tindall B.J."/>
            <person name="Sikorski J."/>
            <person name="Goker M."/>
            <person name="Detter J.C."/>
            <person name="Bristow J."/>
            <person name="Eisen J.A."/>
            <person name="Markowitz V."/>
            <person name="Hugenholtz P."/>
            <person name="Kyrpides N.C."/>
            <person name="Klenk H.P."/>
            <person name="Woyke T."/>
        </authorList>
    </citation>
    <scope>NUCLEOTIDE SEQUENCE [LARGE SCALE GENOMIC DNA]</scope>
    <source>
        <strain evidence="2">DSM 14884 / JCM 11576 / T1</strain>
    </source>
</reference>
<dbReference type="InterPro" id="IPR050218">
    <property type="entry name" value="LptD"/>
</dbReference>
<dbReference type="Gene3D" id="2.60.450.10">
    <property type="entry name" value="Lipopolysaccharide (LPS) transport protein A like domain"/>
    <property type="match status" value="1"/>
</dbReference>
<dbReference type="EMBL" id="CP002630">
    <property type="protein sequence ID" value="AEB11159.1"/>
    <property type="molecule type" value="Genomic_DNA"/>
</dbReference>
<dbReference type="PANTHER" id="PTHR30189">
    <property type="entry name" value="LPS-ASSEMBLY PROTEIN"/>
    <property type="match status" value="1"/>
</dbReference>
<dbReference type="AlphaFoldDB" id="F2NKX0"/>
<keyword evidence="2" id="KW-1185">Reference proteome</keyword>
<organism evidence="1 2">
    <name type="scientific">Marinithermus hydrothermalis (strain DSM 14884 / JCM 11576 / T1)</name>
    <dbReference type="NCBI Taxonomy" id="869210"/>
    <lineage>
        <taxon>Bacteria</taxon>
        <taxon>Thermotogati</taxon>
        <taxon>Deinococcota</taxon>
        <taxon>Deinococci</taxon>
        <taxon>Thermales</taxon>
        <taxon>Thermaceae</taxon>
        <taxon>Marinithermus</taxon>
    </lineage>
</organism>
<dbReference type="GO" id="GO:1990351">
    <property type="term" value="C:transporter complex"/>
    <property type="evidence" value="ECO:0007669"/>
    <property type="project" value="TreeGrafter"/>
</dbReference>
<sequence>MNAWTRLLFGVCLWGLGLFAQAATLEVLAADRLELRREAGAELVILIGSPVEMRLDDQVLRAERVEYSRAARRLVLMGSVFFQDEEGRVIQGEYLELHLEDETLEALKVEVQAGEFDLTGPVAQRVAGQILLQEGYFTPCGRCGQPVPDYAFTARKVVLYPGDRLIAYDAWVLSRDAPVLFLPVLMLHLSERRPRLEVGLDETDGLTVFADLPYVTAGGLGFTLLRYFERRGLGIGFDHFGAGEAFERYRFLYLPPEVGETKGLVSYDLEYRLEDKAFRQEARIVRDDAVQPGITTYTLEATRRERTDPFVRFTLDGVLDHDPSTPAPVRIQKLPELELAWRRGVQTRAFRLTGRLVFTGFQAPTNELNRSARALGREALVGRTLVEHAATLRPPAPWPGLGLSLENRFRGFYYSTAERQVDWTTRFSLRQAWGPFSLALTGSRAVQEGETPLRLDRLPERRSERLEGSLALRPVPEFSVSARLPRDLLEGTFDPLALSLTATPRPLSLRLDHTRDLEADRPLTTRAQLQFAPRPWSFRVTAGFNHPEARYDPMVATLAYALVGGNLFVSHRRDLNSGVGLDTSVSATLRREAFAFTLTERLDERRAVLVGRVQTVLGPQSLSFTHTAYFKDAQPEPEDALEGTADLSLAYTVGRQSVVLTARWLGDEARFIDPTLRLRLSRATLEQAWQAEAVWHLPEAEDQRVFLERFTARGGLDLWPDVSLQGGLAYQRTGEGRYTLSLDGFGVTVAFRAEPKTNLFVSGFVSQTFNHPEGVPPLAPKFVITLDRCCWGARLTLDAARREARLAFLFGGQAASFLFREEGIELPGGLTLPALEGR</sequence>
<dbReference type="PANTHER" id="PTHR30189:SF1">
    <property type="entry name" value="LPS-ASSEMBLY PROTEIN LPTD"/>
    <property type="match status" value="1"/>
</dbReference>
<name>F2NKX0_MARHT</name>
<evidence type="ECO:0000313" key="2">
    <source>
        <dbReference type="Proteomes" id="UP000007030"/>
    </source>
</evidence>
<evidence type="ECO:0000313" key="1">
    <source>
        <dbReference type="EMBL" id="AEB11159.1"/>
    </source>
</evidence>
<dbReference type="KEGG" id="mhd:Marky_0407"/>
<dbReference type="Proteomes" id="UP000007030">
    <property type="component" value="Chromosome"/>
</dbReference>
<dbReference type="GO" id="GO:0009279">
    <property type="term" value="C:cell outer membrane"/>
    <property type="evidence" value="ECO:0007669"/>
    <property type="project" value="TreeGrafter"/>
</dbReference>
<protein>
    <recommendedName>
        <fullName evidence="3">LPS-assembly protein LptD</fullName>
    </recommendedName>
</protein>
<gene>
    <name evidence="1" type="ordered locus">Marky_0407</name>
</gene>
<accession>F2NKX0</accession>
<evidence type="ECO:0008006" key="3">
    <source>
        <dbReference type="Google" id="ProtNLM"/>
    </source>
</evidence>
<dbReference type="HOGENOM" id="CLU_339141_0_0_0"/>